<dbReference type="Pfam" id="PF00271">
    <property type="entry name" value="Helicase_C"/>
    <property type="match status" value="1"/>
</dbReference>
<dbReference type="GO" id="GO:0003677">
    <property type="term" value="F:DNA binding"/>
    <property type="evidence" value="ECO:0007669"/>
    <property type="project" value="UniProtKB-UniRule"/>
</dbReference>
<evidence type="ECO:0000256" key="4">
    <source>
        <dbReference type="ARBA" id="ARBA00022741"/>
    </source>
</evidence>
<evidence type="ECO:0000313" key="18">
    <source>
        <dbReference type="EMBL" id="TMI80046.1"/>
    </source>
</evidence>
<dbReference type="Pfam" id="PF17757">
    <property type="entry name" value="UvrB_inter"/>
    <property type="match status" value="1"/>
</dbReference>
<dbReference type="InterPro" id="IPR024759">
    <property type="entry name" value="UvrB_YAD/RRR_dom"/>
</dbReference>
<dbReference type="SUPFAM" id="SSF52540">
    <property type="entry name" value="P-loop containing nucleoside triphosphate hydrolases"/>
    <property type="match status" value="2"/>
</dbReference>
<dbReference type="NCBIfam" id="TIGR00631">
    <property type="entry name" value="uvrb"/>
    <property type="match status" value="1"/>
</dbReference>
<dbReference type="InterPro" id="IPR001943">
    <property type="entry name" value="UVR_dom"/>
</dbReference>
<dbReference type="Pfam" id="PF04851">
    <property type="entry name" value="ResIII"/>
    <property type="match status" value="1"/>
</dbReference>
<dbReference type="Pfam" id="PF12344">
    <property type="entry name" value="UvrB"/>
    <property type="match status" value="1"/>
</dbReference>
<name>A0A537JAE1_9BACT</name>
<feature type="region of interest" description="Disordered" evidence="14">
    <location>
        <begin position="682"/>
        <end position="727"/>
    </location>
</feature>
<dbReference type="GO" id="GO:0005524">
    <property type="term" value="F:ATP binding"/>
    <property type="evidence" value="ECO:0007669"/>
    <property type="project" value="UniProtKB-UniRule"/>
</dbReference>
<dbReference type="InterPro" id="IPR027417">
    <property type="entry name" value="P-loop_NTPase"/>
</dbReference>
<evidence type="ECO:0000313" key="19">
    <source>
        <dbReference type="Proteomes" id="UP000320048"/>
    </source>
</evidence>
<dbReference type="GO" id="GO:0006289">
    <property type="term" value="P:nucleotide-excision repair"/>
    <property type="evidence" value="ECO:0007669"/>
    <property type="project" value="UniProtKB-UniRule"/>
</dbReference>
<gene>
    <name evidence="12 18" type="primary">uvrB</name>
    <name evidence="18" type="ORF">E6H04_09360</name>
</gene>
<evidence type="ECO:0000256" key="11">
    <source>
        <dbReference type="ARBA" id="ARBA00029504"/>
    </source>
</evidence>
<comment type="subunit">
    <text evidence="10 12 13">Forms a heterotetramer with UvrA during the search for lesions. Interacts with UvrC in an incision complex.</text>
</comment>
<dbReference type="InterPro" id="IPR041471">
    <property type="entry name" value="UvrB_inter"/>
</dbReference>
<keyword evidence="8 12" id="KW-0267">Excision nuclease</keyword>
<dbReference type="AlphaFoldDB" id="A0A537JAE1"/>
<evidence type="ECO:0000256" key="12">
    <source>
        <dbReference type="HAMAP-Rule" id="MF_00204"/>
    </source>
</evidence>
<evidence type="ECO:0000259" key="17">
    <source>
        <dbReference type="PROSITE" id="PS51194"/>
    </source>
</evidence>
<dbReference type="GO" id="GO:0016887">
    <property type="term" value="F:ATP hydrolysis activity"/>
    <property type="evidence" value="ECO:0007669"/>
    <property type="project" value="InterPro"/>
</dbReference>
<feature type="domain" description="Helicase C-terminal" evidence="17">
    <location>
        <begin position="428"/>
        <end position="594"/>
    </location>
</feature>
<dbReference type="PROSITE" id="PS50151">
    <property type="entry name" value="UVR"/>
    <property type="match status" value="1"/>
</dbReference>
<comment type="domain">
    <text evidence="12">The beta-hairpin motif is involved in DNA binding.</text>
</comment>
<evidence type="ECO:0000256" key="2">
    <source>
        <dbReference type="ARBA" id="ARBA00008533"/>
    </source>
</evidence>
<feature type="short sequence motif" description="Beta-hairpin" evidence="12">
    <location>
        <begin position="91"/>
        <end position="114"/>
    </location>
</feature>
<sequence length="727" mass="81597">MAELRTTSAYRPTGDQPKAIGELADGLLANERYQTLVGATGTGKTATMAWTIEKVGRPALVIAHNKTLAAQLCNEFREFFPHNAVEYFVSYYDYYQPEAYVPQADLYIEKDSSRNDDIARLRLATTTSLFTRKDVIVVASVSCIYGLGSPEDYQDVMLFVKTGEARSRDEILRRLVDVQYERNDIDFARGRFRVRGDVVEVFPAYEDRAVRIELFGDQVERILEMNPLTGEVLGEKPAVAIWPAKHWVTTDAKMDAALGRIEEELRERVQWFKDHGKLLEAHRIKQRTEYDLEMLKELGFCNGIENYSRILEGRAAGTHPFTLLDYFPSDFVVFIDESHVTVPQVRGMHEGDRARKKNLVDFGFRLPSAYDNRPLTFDEFDALVPQIVFVSATPGPYELGVSAQVVEQIVRPTGLVDPHVEVRPARGQVDDLIGEIKAQVAKGERTLVTTLTKRMAEDLTDYLQELGLRVHYLHSEIETLQRVQILKDLRLGTYDVLVGINLLREGLDLPEVSLVAILDADKEGYLRSETSLVQTMGRAARNVAGRVVLYADEVTESMRKAIEETDRRRTIQTAYNEAHGITPQTIVKPIRDFIDLEAVAEEGAAYEPREGTVLTADELIGLAEQQHASVPWDIARLLMLSPGELEKTIEALEREMRKAAGELQFEKAAALRDQIRELRKGLGEPFFAPGRGRRNGGRGAGGRRAARDRVSRAGPGGRGAPPQGPKE</sequence>
<feature type="domain" description="UVR" evidence="15">
    <location>
        <begin position="646"/>
        <end position="681"/>
    </location>
</feature>
<comment type="subcellular location">
    <subcellularLocation>
        <location evidence="1 12 13">Cytoplasm</location>
    </subcellularLocation>
</comment>
<keyword evidence="4 12" id="KW-0547">Nucleotide-binding</keyword>
<dbReference type="PANTHER" id="PTHR24029">
    <property type="entry name" value="UVRABC SYSTEM PROTEIN B"/>
    <property type="match status" value="1"/>
</dbReference>
<protein>
    <recommendedName>
        <fullName evidence="11 12">UvrABC system protein B</fullName>
        <shortName evidence="12">Protein UvrB</shortName>
    </recommendedName>
    <alternativeName>
        <fullName evidence="12">Excinuclease ABC subunit B</fullName>
    </alternativeName>
</protein>
<dbReference type="HAMAP" id="MF_00204">
    <property type="entry name" value="UvrB"/>
    <property type="match status" value="1"/>
</dbReference>
<dbReference type="Pfam" id="PF02151">
    <property type="entry name" value="UVR"/>
    <property type="match status" value="1"/>
</dbReference>
<dbReference type="InterPro" id="IPR004807">
    <property type="entry name" value="UvrB"/>
</dbReference>
<evidence type="ECO:0000256" key="1">
    <source>
        <dbReference type="ARBA" id="ARBA00004496"/>
    </source>
</evidence>
<dbReference type="Gene3D" id="3.40.50.300">
    <property type="entry name" value="P-loop containing nucleotide triphosphate hydrolases"/>
    <property type="match status" value="3"/>
</dbReference>
<evidence type="ECO:0000256" key="14">
    <source>
        <dbReference type="SAM" id="MobiDB-lite"/>
    </source>
</evidence>
<comment type="function">
    <text evidence="12">The UvrABC repair system catalyzes the recognition and processing of DNA lesions. A damage recognition complex composed of 2 UvrA and 2 UvrB subunits scans DNA for abnormalities. Upon binding of the UvrA(2)B(2) complex to a putative damaged site, the DNA wraps around one UvrB monomer. DNA wrap is dependent on ATP binding by UvrB and probably causes local melting of the DNA helix, facilitating insertion of UvrB beta-hairpin between the DNA strands. Then UvrB probes one DNA strand for the presence of a lesion. If a lesion is found the UvrA subunits dissociate and the UvrB-DNA preincision complex is formed. This complex is subsequently bound by UvrC and the second UvrB is released. If no lesion is found, the DNA wraps around the other UvrB subunit that will check the other stand for damage.</text>
</comment>
<accession>A0A537JAE1</accession>
<keyword evidence="6 12" id="KW-0228">DNA excision</keyword>
<keyword evidence="9 12" id="KW-0234">DNA repair</keyword>
<dbReference type="PANTHER" id="PTHR24029:SF0">
    <property type="entry name" value="UVRABC SYSTEM PROTEIN B"/>
    <property type="match status" value="1"/>
</dbReference>
<evidence type="ECO:0000256" key="8">
    <source>
        <dbReference type="ARBA" id="ARBA00022881"/>
    </source>
</evidence>
<dbReference type="EMBL" id="VBAO01000245">
    <property type="protein sequence ID" value="TMI80046.1"/>
    <property type="molecule type" value="Genomic_DNA"/>
</dbReference>
<comment type="caution">
    <text evidence="18">The sequence shown here is derived from an EMBL/GenBank/DDBJ whole genome shotgun (WGS) entry which is preliminary data.</text>
</comment>
<evidence type="ECO:0000256" key="5">
    <source>
        <dbReference type="ARBA" id="ARBA00022763"/>
    </source>
</evidence>
<dbReference type="Proteomes" id="UP000320048">
    <property type="component" value="Unassembled WGS sequence"/>
</dbReference>
<dbReference type="InterPro" id="IPR006935">
    <property type="entry name" value="Helicase/UvrB_N"/>
</dbReference>
<dbReference type="SMART" id="SM00490">
    <property type="entry name" value="HELICc"/>
    <property type="match status" value="1"/>
</dbReference>
<evidence type="ECO:0000256" key="10">
    <source>
        <dbReference type="ARBA" id="ARBA00026033"/>
    </source>
</evidence>
<evidence type="ECO:0000256" key="13">
    <source>
        <dbReference type="RuleBase" id="RU003587"/>
    </source>
</evidence>
<dbReference type="CDD" id="cd18790">
    <property type="entry name" value="SF2_C_UvrB"/>
    <property type="match status" value="1"/>
</dbReference>
<organism evidence="18 19">
    <name type="scientific">Candidatus Segetimicrobium genomatis</name>
    <dbReference type="NCBI Taxonomy" id="2569760"/>
    <lineage>
        <taxon>Bacteria</taxon>
        <taxon>Bacillati</taxon>
        <taxon>Candidatus Sysuimicrobiota</taxon>
        <taxon>Candidatus Sysuimicrobiia</taxon>
        <taxon>Candidatus Sysuimicrobiales</taxon>
        <taxon>Candidatus Segetimicrobiaceae</taxon>
        <taxon>Candidatus Segetimicrobium</taxon>
    </lineage>
</organism>
<feature type="binding site" evidence="12">
    <location>
        <begin position="38"/>
        <end position="45"/>
    </location>
    <ligand>
        <name>ATP</name>
        <dbReference type="ChEBI" id="CHEBI:30616"/>
    </ligand>
</feature>
<dbReference type="GO" id="GO:0009381">
    <property type="term" value="F:excinuclease ABC activity"/>
    <property type="evidence" value="ECO:0007669"/>
    <property type="project" value="UniProtKB-UniRule"/>
</dbReference>
<dbReference type="PROSITE" id="PS51192">
    <property type="entry name" value="HELICASE_ATP_BIND_1"/>
    <property type="match status" value="1"/>
</dbReference>
<dbReference type="GO" id="GO:0009432">
    <property type="term" value="P:SOS response"/>
    <property type="evidence" value="ECO:0007669"/>
    <property type="project" value="UniProtKB-UniRule"/>
</dbReference>
<dbReference type="SUPFAM" id="SSF46600">
    <property type="entry name" value="C-terminal UvrC-binding domain of UvrB"/>
    <property type="match status" value="1"/>
</dbReference>
<dbReference type="GO" id="GO:0005737">
    <property type="term" value="C:cytoplasm"/>
    <property type="evidence" value="ECO:0007669"/>
    <property type="project" value="UniProtKB-SubCell"/>
</dbReference>
<keyword evidence="7 12" id="KW-0067">ATP-binding</keyword>
<dbReference type="InterPro" id="IPR001650">
    <property type="entry name" value="Helicase_C-like"/>
</dbReference>
<dbReference type="Gene3D" id="4.10.860.10">
    <property type="entry name" value="UVR domain"/>
    <property type="match status" value="1"/>
</dbReference>
<evidence type="ECO:0000256" key="9">
    <source>
        <dbReference type="ARBA" id="ARBA00023204"/>
    </source>
</evidence>
<evidence type="ECO:0000259" key="16">
    <source>
        <dbReference type="PROSITE" id="PS51192"/>
    </source>
</evidence>
<reference evidence="18 19" key="1">
    <citation type="journal article" date="2019" name="Nat. Microbiol.">
        <title>Mediterranean grassland soil C-N compound turnover is dependent on rainfall and depth, and is mediated by genomically divergent microorganisms.</title>
        <authorList>
            <person name="Diamond S."/>
            <person name="Andeer P.F."/>
            <person name="Li Z."/>
            <person name="Crits-Christoph A."/>
            <person name="Burstein D."/>
            <person name="Anantharaman K."/>
            <person name="Lane K.R."/>
            <person name="Thomas B.C."/>
            <person name="Pan C."/>
            <person name="Northen T.R."/>
            <person name="Banfield J.F."/>
        </authorList>
    </citation>
    <scope>NUCLEOTIDE SEQUENCE [LARGE SCALE GENOMIC DNA]</scope>
    <source>
        <strain evidence="18">NP_7</strain>
    </source>
</reference>
<keyword evidence="12 13" id="KW-0742">SOS response</keyword>
<dbReference type="InterPro" id="IPR014001">
    <property type="entry name" value="Helicase_ATP-bd"/>
</dbReference>
<feature type="domain" description="Helicase ATP-binding" evidence="16">
    <location>
        <begin position="25"/>
        <end position="181"/>
    </location>
</feature>
<dbReference type="CDD" id="cd17916">
    <property type="entry name" value="DEXHc_UvrB"/>
    <property type="match status" value="1"/>
</dbReference>
<evidence type="ECO:0000256" key="3">
    <source>
        <dbReference type="ARBA" id="ARBA00022490"/>
    </source>
</evidence>
<comment type="similarity">
    <text evidence="2 12 13">Belongs to the UvrB family.</text>
</comment>
<dbReference type="InterPro" id="IPR036876">
    <property type="entry name" value="UVR_dom_sf"/>
</dbReference>
<evidence type="ECO:0000256" key="7">
    <source>
        <dbReference type="ARBA" id="ARBA00022840"/>
    </source>
</evidence>
<dbReference type="GO" id="GO:0009380">
    <property type="term" value="C:excinuclease repair complex"/>
    <property type="evidence" value="ECO:0007669"/>
    <property type="project" value="InterPro"/>
</dbReference>
<keyword evidence="3 12" id="KW-0963">Cytoplasm</keyword>
<keyword evidence="5 12" id="KW-0227">DNA damage</keyword>
<evidence type="ECO:0000256" key="6">
    <source>
        <dbReference type="ARBA" id="ARBA00022769"/>
    </source>
</evidence>
<dbReference type="NCBIfam" id="NF003673">
    <property type="entry name" value="PRK05298.1"/>
    <property type="match status" value="1"/>
</dbReference>
<evidence type="ECO:0000259" key="15">
    <source>
        <dbReference type="PROSITE" id="PS50151"/>
    </source>
</evidence>
<dbReference type="PROSITE" id="PS51194">
    <property type="entry name" value="HELICASE_CTER"/>
    <property type="match status" value="1"/>
</dbReference>
<proteinExistence type="inferred from homology"/>
<dbReference type="SMART" id="SM00487">
    <property type="entry name" value="DEXDc"/>
    <property type="match status" value="1"/>
</dbReference>